<feature type="compositionally biased region" description="Polar residues" evidence="1">
    <location>
        <begin position="1"/>
        <end position="10"/>
    </location>
</feature>
<feature type="non-terminal residue" evidence="2">
    <location>
        <position position="101"/>
    </location>
</feature>
<comment type="caution">
    <text evidence="2">The sequence shown here is derived from an EMBL/GenBank/DDBJ whole genome shotgun (WGS) entry which is preliminary data.</text>
</comment>
<feature type="region of interest" description="Disordered" evidence="1">
    <location>
        <begin position="1"/>
        <end position="21"/>
    </location>
</feature>
<evidence type="ECO:0000313" key="2">
    <source>
        <dbReference type="EMBL" id="GFC88882.1"/>
    </source>
</evidence>
<reference evidence="2" key="1">
    <citation type="journal article" date="2019" name="Sci. Rep.">
        <title>Draft genome of Tanacetum cinerariifolium, the natural source of mosquito coil.</title>
        <authorList>
            <person name="Yamashiro T."/>
            <person name="Shiraishi A."/>
            <person name="Satake H."/>
            <person name="Nakayama K."/>
        </authorList>
    </citation>
    <scope>NUCLEOTIDE SEQUENCE</scope>
</reference>
<proteinExistence type="predicted"/>
<gene>
    <name evidence="2" type="ORF">Tci_860852</name>
</gene>
<organism evidence="2">
    <name type="scientific">Tanacetum cinerariifolium</name>
    <name type="common">Dalmatian daisy</name>
    <name type="synonym">Chrysanthemum cinerariifolium</name>
    <dbReference type="NCBI Taxonomy" id="118510"/>
    <lineage>
        <taxon>Eukaryota</taxon>
        <taxon>Viridiplantae</taxon>
        <taxon>Streptophyta</taxon>
        <taxon>Embryophyta</taxon>
        <taxon>Tracheophyta</taxon>
        <taxon>Spermatophyta</taxon>
        <taxon>Magnoliopsida</taxon>
        <taxon>eudicotyledons</taxon>
        <taxon>Gunneridae</taxon>
        <taxon>Pentapetalae</taxon>
        <taxon>asterids</taxon>
        <taxon>campanulids</taxon>
        <taxon>Asterales</taxon>
        <taxon>Asteraceae</taxon>
        <taxon>Asteroideae</taxon>
        <taxon>Anthemideae</taxon>
        <taxon>Anthemidinae</taxon>
        <taxon>Tanacetum</taxon>
    </lineage>
</organism>
<name>A0A699RWK7_TANCI</name>
<dbReference type="EMBL" id="BKCJ011117920">
    <property type="protein sequence ID" value="GFC88882.1"/>
    <property type="molecule type" value="Genomic_DNA"/>
</dbReference>
<accession>A0A699RWK7</accession>
<dbReference type="AlphaFoldDB" id="A0A699RWK7"/>
<sequence>MMSEDSSAVGTDNRPPMLEESDYKSWKIRIERYIKGKTHGKLIWKSILNGPSTHPQITDPVPTGSPAGIIMQPREKRDEEFTDVENLKELCDIQTSNILSQ</sequence>
<protein>
    <submittedName>
        <fullName evidence="2">Uncharacterized protein</fullName>
    </submittedName>
</protein>
<evidence type="ECO:0000256" key="1">
    <source>
        <dbReference type="SAM" id="MobiDB-lite"/>
    </source>
</evidence>